<name>A0AA38YA27_9EURO</name>
<dbReference type="GO" id="GO:0010181">
    <property type="term" value="F:FMN binding"/>
    <property type="evidence" value="ECO:0007669"/>
    <property type="project" value="InterPro"/>
</dbReference>
<dbReference type="CDD" id="cd02809">
    <property type="entry name" value="alpha_hydroxyacid_oxid_FMN"/>
    <property type="match status" value="1"/>
</dbReference>
<evidence type="ECO:0000256" key="10">
    <source>
        <dbReference type="SAM" id="MobiDB-lite"/>
    </source>
</evidence>
<comment type="cofactor">
    <cofactor evidence="1">
        <name>FMN</name>
        <dbReference type="ChEBI" id="CHEBI:58210"/>
    </cofactor>
</comment>
<dbReference type="InterPro" id="IPR000262">
    <property type="entry name" value="FMN-dep_DH"/>
</dbReference>
<feature type="binding site" evidence="9">
    <location>
        <position position="292"/>
    </location>
    <ligand>
        <name>FMN</name>
        <dbReference type="ChEBI" id="CHEBI:58210"/>
    </ligand>
</feature>
<dbReference type="AlphaFoldDB" id="A0AA38YA27"/>
<protein>
    <recommendedName>
        <fullName evidence="6">Oxidase FUB9</fullName>
    </recommendedName>
    <alternativeName>
        <fullName evidence="7">Fusaric acid biosynthesis protein 9</fullName>
    </alternativeName>
</protein>
<feature type="domain" description="FMN hydroxy acid dehydrogenase" evidence="11">
    <location>
        <begin position="5"/>
        <end position="399"/>
    </location>
</feature>
<evidence type="ECO:0000313" key="12">
    <source>
        <dbReference type="EMBL" id="KAJ9640753.1"/>
    </source>
</evidence>
<dbReference type="PROSITE" id="PS00557">
    <property type="entry name" value="FMN_HYDROXY_ACID_DH_1"/>
    <property type="match status" value="1"/>
</dbReference>
<dbReference type="SUPFAM" id="SSF51395">
    <property type="entry name" value="FMN-linked oxidoreductases"/>
    <property type="match status" value="1"/>
</dbReference>
<dbReference type="InterPro" id="IPR012133">
    <property type="entry name" value="Alpha-hydoxy_acid_DH_FMN"/>
</dbReference>
<feature type="binding site" evidence="9">
    <location>
        <position position="297"/>
    </location>
    <ligand>
        <name>glyoxylate</name>
        <dbReference type="ChEBI" id="CHEBI:36655"/>
    </ligand>
</feature>
<feature type="binding site" evidence="9">
    <location>
        <position position="169"/>
    </location>
    <ligand>
        <name>FMN</name>
        <dbReference type="ChEBI" id="CHEBI:58210"/>
    </ligand>
</feature>
<keyword evidence="2 9" id="KW-0285">Flavoprotein</keyword>
<feature type="binding site" evidence="9">
    <location>
        <position position="31"/>
    </location>
    <ligand>
        <name>glyoxylate</name>
        <dbReference type="ChEBI" id="CHEBI:36655"/>
    </ligand>
</feature>
<evidence type="ECO:0000256" key="4">
    <source>
        <dbReference type="ARBA" id="ARBA00023002"/>
    </source>
</evidence>
<gene>
    <name evidence="12" type="ORF">H2204_003042</name>
</gene>
<feature type="binding site" evidence="9">
    <location>
        <begin position="325"/>
        <end position="329"/>
    </location>
    <ligand>
        <name>FMN</name>
        <dbReference type="ChEBI" id="CHEBI:58210"/>
    </ligand>
</feature>
<keyword evidence="13" id="KW-1185">Reference proteome</keyword>
<dbReference type="FunFam" id="3.20.20.70:FF:000056">
    <property type="entry name" value="hydroxyacid oxidase 2"/>
    <property type="match status" value="1"/>
</dbReference>
<dbReference type="Gene3D" id="3.20.20.70">
    <property type="entry name" value="Aldolase class I"/>
    <property type="match status" value="1"/>
</dbReference>
<dbReference type="GO" id="GO:0016491">
    <property type="term" value="F:oxidoreductase activity"/>
    <property type="evidence" value="ECO:0007669"/>
    <property type="project" value="UniProtKB-KW"/>
</dbReference>
<evidence type="ECO:0000256" key="1">
    <source>
        <dbReference type="ARBA" id="ARBA00001917"/>
    </source>
</evidence>
<organism evidence="12 13">
    <name type="scientific">Knufia peltigerae</name>
    <dbReference type="NCBI Taxonomy" id="1002370"/>
    <lineage>
        <taxon>Eukaryota</taxon>
        <taxon>Fungi</taxon>
        <taxon>Dikarya</taxon>
        <taxon>Ascomycota</taxon>
        <taxon>Pezizomycotina</taxon>
        <taxon>Eurotiomycetes</taxon>
        <taxon>Chaetothyriomycetidae</taxon>
        <taxon>Chaetothyriales</taxon>
        <taxon>Trichomeriaceae</taxon>
        <taxon>Knufia</taxon>
    </lineage>
</organism>
<feature type="binding site" evidence="9">
    <location>
        <position position="178"/>
    </location>
    <ligand>
        <name>glyoxylate</name>
        <dbReference type="ChEBI" id="CHEBI:36655"/>
    </ligand>
</feature>
<feature type="binding site" evidence="9">
    <location>
        <begin position="348"/>
        <end position="349"/>
    </location>
    <ligand>
        <name>FMN</name>
        <dbReference type="ChEBI" id="CHEBI:58210"/>
    </ligand>
</feature>
<proteinExistence type="inferred from homology"/>
<dbReference type="InterPro" id="IPR013785">
    <property type="entry name" value="Aldolase_TIM"/>
</dbReference>
<dbReference type="Pfam" id="PF01070">
    <property type="entry name" value="FMN_dh"/>
    <property type="match status" value="1"/>
</dbReference>
<feature type="binding site" evidence="9">
    <location>
        <position position="294"/>
    </location>
    <ligand>
        <name>glyoxylate</name>
        <dbReference type="ChEBI" id="CHEBI:36655"/>
    </ligand>
</feature>
<feature type="binding site" evidence="9">
    <location>
        <position position="141"/>
    </location>
    <ligand>
        <name>FMN</name>
        <dbReference type="ChEBI" id="CHEBI:58210"/>
    </ligand>
</feature>
<evidence type="ECO:0000256" key="2">
    <source>
        <dbReference type="ARBA" id="ARBA00022630"/>
    </source>
</evidence>
<keyword evidence="4" id="KW-0560">Oxidoreductase</keyword>
<feature type="binding site" evidence="9">
    <location>
        <position position="270"/>
    </location>
    <ligand>
        <name>FMN</name>
        <dbReference type="ChEBI" id="CHEBI:58210"/>
    </ligand>
</feature>
<evidence type="ECO:0000259" key="11">
    <source>
        <dbReference type="PROSITE" id="PS51349"/>
    </source>
</evidence>
<feature type="region of interest" description="Disordered" evidence="10">
    <location>
        <begin position="209"/>
        <end position="250"/>
    </location>
</feature>
<dbReference type="PANTHER" id="PTHR10578:SF107">
    <property type="entry name" value="2-HYDROXYACID OXIDASE 1"/>
    <property type="match status" value="1"/>
</dbReference>
<dbReference type="Proteomes" id="UP001172681">
    <property type="component" value="Unassembled WGS sequence"/>
</dbReference>
<feature type="binding site" evidence="9">
    <location>
        <begin position="84"/>
        <end position="86"/>
    </location>
    <ligand>
        <name>FMN</name>
        <dbReference type="ChEBI" id="CHEBI:58210"/>
    </ligand>
</feature>
<evidence type="ECO:0000256" key="8">
    <source>
        <dbReference type="PIRSR" id="PIRSR000138-1"/>
    </source>
</evidence>
<feature type="active site" description="Proton acceptor" evidence="8">
    <location>
        <position position="294"/>
    </location>
</feature>
<dbReference type="InterPro" id="IPR037396">
    <property type="entry name" value="FMN_HAD"/>
</dbReference>
<sequence>MSTAQSKPQILTIDDLEHHATLHLPKMVREYYNGGSMDSYTLQGNVHAYRQWYIMPRMLRDVSRIDTSAQVFDRKVTFPCCVAPAAMQKMAHPDGEEATARAAGAKGVVMGLSSFSTTSLEVVKKECDEATAATEGACVLQMYLFENRKVSEDLISRAEKSGYKAIVLTIDTPYFGRRLTELRNNFKVPSHLTMANFDASLGVKTGSHLRTEERQNSSSDNNTNSLPPPSSKESSRKTTTNPPPNKNDPSLTWDVIQYLKSITSLKIFVKGVLTASDAQLAVRHGADGIIVSNHGGRQLDCAPPTLEVLPEIVDVVGGRIPVHFDGGIRRGSDIFKALCLGADMCWAGRPVLWGLAYDGERGVKMALDILEEEFRACMALTGMRSVEEIRQYGRSLLRRVSTTPWDIQLSRQAKVKSSL</sequence>
<evidence type="ECO:0000256" key="7">
    <source>
        <dbReference type="ARBA" id="ARBA00083297"/>
    </source>
</evidence>
<feature type="compositionally biased region" description="Polar residues" evidence="10">
    <location>
        <begin position="216"/>
        <end position="225"/>
    </location>
</feature>
<feature type="binding site" evidence="9">
    <location>
        <position position="143"/>
    </location>
    <ligand>
        <name>glyoxylate</name>
        <dbReference type="ChEBI" id="CHEBI:36655"/>
    </ligand>
</feature>
<feature type="binding site" evidence="9">
    <location>
        <position position="113"/>
    </location>
    <ligand>
        <name>FMN</name>
        <dbReference type="ChEBI" id="CHEBI:58210"/>
    </ligand>
</feature>
<dbReference type="PIRSF" id="PIRSF000138">
    <property type="entry name" value="Al-hdrx_acd_dh"/>
    <property type="match status" value="1"/>
</dbReference>
<reference evidence="12" key="1">
    <citation type="submission" date="2022-10" db="EMBL/GenBank/DDBJ databases">
        <title>Culturing micro-colonial fungi from biological soil crusts in the Mojave desert and describing Neophaeococcomyces mojavensis, and introducing the new genera and species Taxawa tesnikishii.</title>
        <authorList>
            <person name="Kurbessoian T."/>
            <person name="Stajich J.E."/>
        </authorList>
    </citation>
    <scope>NUCLEOTIDE SEQUENCE</scope>
    <source>
        <strain evidence="12">TK_35</strain>
    </source>
</reference>
<dbReference type="PROSITE" id="PS51349">
    <property type="entry name" value="FMN_HYDROXY_ACID_DH_2"/>
    <property type="match status" value="1"/>
</dbReference>
<evidence type="ECO:0000256" key="3">
    <source>
        <dbReference type="ARBA" id="ARBA00022643"/>
    </source>
</evidence>
<dbReference type="GO" id="GO:0005737">
    <property type="term" value="C:cytoplasm"/>
    <property type="evidence" value="ECO:0007669"/>
    <property type="project" value="UniProtKB-ARBA"/>
</dbReference>
<evidence type="ECO:0000313" key="13">
    <source>
        <dbReference type="Proteomes" id="UP001172681"/>
    </source>
</evidence>
<dbReference type="PANTHER" id="PTHR10578">
    <property type="entry name" value="S -2-HYDROXY-ACID OXIDASE-RELATED"/>
    <property type="match status" value="1"/>
</dbReference>
<comment type="similarity">
    <text evidence="5">Belongs to the FMN-dependent alpha-hydroxy acid dehydrogenase family.</text>
</comment>
<accession>A0AA38YA27</accession>
<evidence type="ECO:0000256" key="5">
    <source>
        <dbReference type="ARBA" id="ARBA00024042"/>
    </source>
</evidence>
<keyword evidence="3 9" id="KW-0288">FMN</keyword>
<dbReference type="EMBL" id="JAPDRN010000013">
    <property type="protein sequence ID" value="KAJ9640753.1"/>
    <property type="molecule type" value="Genomic_DNA"/>
</dbReference>
<comment type="caution">
    <text evidence="12">The sequence shown here is derived from an EMBL/GenBank/DDBJ whole genome shotgun (WGS) entry which is preliminary data.</text>
</comment>
<evidence type="ECO:0000256" key="9">
    <source>
        <dbReference type="PIRSR" id="PIRSR000138-2"/>
    </source>
</evidence>
<dbReference type="InterPro" id="IPR008259">
    <property type="entry name" value="FMN_hydac_DH_AS"/>
</dbReference>
<evidence type="ECO:0000256" key="6">
    <source>
        <dbReference type="ARBA" id="ARBA00073420"/>
    </source>
</evidence>